<dbReference type="OrthoDB" id="5577072at2759"/>
<comment type="caution">
    <text evidence="6">The sequence shown here is derived from an EMBL/GenBank/DDBJ whole genome shotgun (WGS) entry which is preliminary data.</text>
</comment>
<dbReference type="STRING" id="92696.A0A4R0RY01"/>
<evidence type="ECO:0000313" key="7">
    <source>
        <dbReference type="Proteomes" id="UP000292702"/>
    </source>
</evidence>
<proteinExistence type="inferred from homology"/>
<dbReference type="EMBL" id="RWJN01000011">
    <property type="protein sequence ID" value="TCD71039.1"/>
    <property type="molecule type" value="Genomic_DNA"/>
</dbReference>
<feature type="region of interest" description="Disordered" evidence="4">
    <location>
        <begin position="91"/>
        <end position="140"/>
    </location>
</feature>
<dbReference type="PROSITE" id="PS50174">
    <property type="entry name" value="G_PATCH"/>
    <property type="match status" value="1"/>
</dbReference>
<dbReference type="AlphaFoldDB" id="A0A4R0RY01"/>
<dbReference type="GO" id="GO:0000398">
    <property type="term" value="P:mRNA splicing, via spliceosome"/>
    <property type="evidence" value="ECO:0007669"/>
    <property type="project" value="InterPro"/>
</dbReference>
<feature type="compositionally biased region" description="Basic and acidic residues" evidence="4">
    <location>
        <begin position="374"/>
        <end position="387"/>
    </location>
</feature>
<comment type="subcellular location">
    <subcellularLocation>
        <location evidence="1">Nucleus</location>
    </subcellularLocation>
</comment>
<dbReference type="GO" id="GO:0003676">
    <property type="term" value="F:nucleic acid binding"/>
    <property type="evidence" value="ECO:0007669"/>
    <property type="project" value="InterPro"/>
</dbReference>
<feature type="compositionally biased region" description="Polar residues" evidence="4">
    <location>
        <begin position="19"/>
        <end position="34"/>
    </location>
</feature>
<feature type="compositionally biased region" description="Low complexity" evidence="4">
    <location>
        <begin position="38"/>
        <end position="48"/>
    </location>
</feature>
<evidence type="ECO:0000259" key="5">
    <source>
        <dbReference type="PROSITE" id="PS50174"/>
    </source>
</evidence>
<feature type="region of interest" description="Disordered" evidence="4">
    <location>
        <begin position="159"/>
        <end position="215"/>
    </location>
</feature>
<feature type="compositionally biased region" description="Polar residues" evidence="4">
    <location>
        <begin position="181"/>
        <end position="199"/>
    </location>
</feature>
<feature type="compositionally biased region" description="Basic and acidic residues" evidence="4">
    <location>
        <begin position="354"/>
        <end position="365"/>
    </location>
</feature>
<dbReference type="InterPro" id="IPR000467">
    <property type="entry name" value="G_patch_dom"/>
</dbReference>
<feature type="domain" description="G-patch" evidence="5">
    <location>
        <begin position="296"/>
        <end position="357"/>
    </location>
</feature>
<dbReference type="Pfam" id="PF12656">
    <property type="entry name" value="G-patch_2"/>
    <property type="match status" value="1"/>
</dbReference>
<evidence type="ECO:0000256" key="3">
    <source>
        <dbReference type="ARBA" id="ARBA00023242"/>
    </source>
</evidence>
<sequence length="503" mass="54919">MAASASKLSFTIRRPTPVSRASSTGADSDSNASSFKVPASSARASPSPLGRDSPAPKRTYQDRDSSDEDEGLQDELVTGFDEFGVQRCVSSPSPLYPSSLPSPPAVFVSPRPRTPILNSQKPPSADSVLTKPSPQGPLVIPALKDRDWRDLARKRKQLYVPPSASAATGADGSVGGLGTRDTINSGPQLSGLQFAPQSQKKVKLEDADGDGEEDKEMVDAAVTVADVPIPKKEEEPETEDQRALRAVLASASTTSNSSTGPIIDIIPAVTEDDAYKQDVIALPEPATLEDYERVPVAQFGAALLRGMGWKEGEVASRSKRFHGMGKGGGQDGKVRGLVEPWVPTARPALLGIGAKEKEVFDDGSKASKKKMRPERKYIPIVKVERNGNGEGEGEGGRSSGSSSRRRSPERRESSRRSTSPSERDRDRRREGDDRRSRYPSDRSGGRDRDGYRDDKDRGGRREYDDGSGSGSRRDRDRDRDYERRRERSPDSGSRRRERDRRDR</sequence>
<comment type="similarity">
    <text evidence="2">Belongs to the SPP2 family.</text>
</comment>
<dbReference type="Proteomes" id="UP000292702">
    <property type="component" value="Unassembled WGS sequence"/>
</dbReference>
<feature type="region of interest" description="Disordered" evidence="4">
    <location>
        <begin position="353"/>
        <end position="503"/>
    </location>
</feature>
<name>A0A4R0RY01_9APHY</name>
<feature type="compositionally biased region" description="Basic and acidic residues" evidence="4">
    <location>
        <begin position="471"/>
        <end position="503"/>
    </location>
</feature>
<feature type="region of interest" description="Disordered" evidence="4">
    <location>
        <begin position="1"/>
        <end position="75"/>
    </location>
</feature>
<protein>
    <recommendedName>
        <fullName evidence="5">G-patch domain-containing protein</fullName>
    </recommendedName>
</protein>
<accession>A0A4R0RY01</accession>
<dbReference type="PANTHER" id="PTHR15818:SF2">
    <property type="entry name" value="G-PATCH DOMAIN AND KOW MOTIFS-CONTAINING PROTEIN"/>
    <property type="match status" value="1"/>
</dbReference>
<dbReference type="PANTHER" id="PTHR15818">
    <property type="entry name" value="G PATCH AND KOW-CONTAINING"/>
    <property type="match status" value="1"/>
</dbReference>
<organism evidence="6 7">
    <name type="scientific">Steccherinum ochraceum</name>
    <dbReference type="NCBI Taxonomy" id="92696"/>
    <lineage>
        <taxon>Eukaryota</taxon>
        <taxon>Fungi</taxon>
        <taxon>Dikarya</taxon>
        <taxon>Basidiomycota</taxon>
        <taxon>Agaricomycotina</taxon>
        <taxon>Agaricomycetes</taxon>
        <taxon>Polyporales</taxon>
        <taxon>Steccherinaceae</taxon>
        <taxon>Steccherinum</taxon>
    </lineage>
</organism>
<dbReference type="GO" id="GO:0005681">
    <property type="term" value="C:spliceosomal complex"/>
    <property type="evidence" value="ECO:0007669"/>
    <property type="project" value="TreeGrafter"/>
</dbReference>
<dbReference type="InterPro" id="IPR045166">
    <property type="entry name" value="Spp2-like"/>
</dbReference>
<keyword evidence="7" id="KW-1185">Reference proteome</keyword>
<evidence type="ECO:0000256" key="4">
    <source>
        <dbReference type="SAM" id="MobiDB-lite"/>
    </source>
</evidence>
<keyword evidence="3" id="KW-0539">Nucleus</keyword>
<reference evidence="6 7" key="1">
    <citation type="submission" date="2018-11" db="EMBL/GenBank/DDBJ databases">
        <title>Genome assembly of Steccherinum ochraceum LE-BIN_3174, the white-rot fungus of the Steccherinaceae family (The Residual Polyporoid clade, Polyporales, Basidiomycota).</title>
        <authorList>
            <person name="Fedorova T.V."/>
            <person name="Glazunova O.A."/>
            <person name="Landesman E.O."/>
            <person name="Moiseenko K.V."/>
            <person name="Psurtseva N.V."/>
            <person name="Savinova O.S."/>
            <person name="Shakhova N.V."/>
            <person name="Tyazhelova T.V."/>
            <person name="Vasina D.V."/>
        </authorList>
    </citation>
    <scope>NUCLEOTIDE SEQUENCE [LARGE SCALE GENOMIC DNA]</scope>
    <source>
        <strain evidence="6 7">LE-BIN_3174</strain>
    </source>
</reference>
<feature type="compositionally biased region" description="Basic and acidic residues" evidence="4">
    <location>
        <begin position="409"/>
        <end position="464"/>
    </location>
</feature>
<evidence type="ECO:0000256" key="2">
    <source>
        <dbReference type="ARBA" id="ARBA00008576"/>
    </source>
</evidence>
<evidence type="ECO:0000256" key="1">
    <source>
        <dbReference type="ARBA" id="ARBA00004123"/>
    </source>
</evidence>
<evidence type="ECO:0000313" key="6">
    <source>
        <dbReference type="EMBL" id="TCD71039.1"/>
    </source>
</evidence>
<gene>
    <name evidence="6" type="ORF">EIP91_000538</name>
</gene>
<dbReference type="InterPro" id="IPR026822">
    <property type="entry name" value="Spp2/MOS2_G-patch"/>
</dbReference>